<accession>A0A9Q1JJB4</accession>
<keyword evidence="7" id="KW-1185">Reference proteome</keyword>
<evidence type="ECO:0000256" key="3">
    <source>
        <dbReference type="ARBA" id="ARBA00022833"/>
    </source>
</evidence>
<evidence type="ECO:0000259" key="5">
    <source>
        <dbReference type="Pfam" id="PF00097"/>
    </source>
</evidence>
<keyword evidence="2" id="KW-0863">Zinc-finger</keyword>
<evidence type="ECO:0000313" key="7">
    <source>
        <dbReference type="Proteomes" id="UP001153076"/>
    </source>
</evidence>
<dbReference type="InterPro" id="IPR013083">
    <property type="entry name" value="Znf_RING/FYVE/PHD"/>
</dbReference>
<evidence type="ECO:0000256" key="4">
    <source>
        <dbReference type="SAM" id="MobiDB-lite"/>
    </source>
</evidence>
<dbReference type="AlphaFoldDB" id="A0A9Q1JJB4"/>
<evidence type="ECO:0000256" key="2">
    <source>
        <dbReference type="ARBA" id="ARBA00022771"/>
    </source>
</evidence>
<dbReference type="SUPFAM" id="SSF57850">
    <property type="entry name" value="RING/U-box"/>
    <property type="match status" value="1"/>
</dbReference>
<dbReference type="Pfam" id="PF00097">
    <property type="entry name" value="zf-C3HC4"/>
    <property type="match status" value="1"/>
</dbReference>
<dbReference type="OrthoDB" id="912690at2759"/>
<organism evidence="6 7">
    <name type="scientific">Carnegiea gigantea</name>
    <dbReference type="NCBI Taxonomy" id="171969"/>
    <lineage>
        <taxon>Eukaryota</taxon>
        <taxon>Viridiplantae</taxon>
        <taxon>Streptophyta</taxon>
        <taxon>Embryophyta</taxon>
        <taxon>Tracheophyta</taxon>
        <taxon>Spermatophyta</taxon>
        <taxon>Magnoliopsida</taxon>
        <taxon>eudicotyledons</taxon>
        <taxon>Gunneridae</taxon>
        <taxon>Pentapetalae</taxon>
        <taxon>Caryophyllales</taxon>
        <taxon>Cactineae</taxon>
        <taxon>Cactaceae</taxon>
        <taxon>Cactoideae</taxon>
        <taxon>Echinocereeae</taxon>
        <taxon>Carnegiea</taxon>
    </lineage>
</organism>
<comment type="caution">
    <text evidence="6">The sequence shown here is derived from an EMBL/GenBank/DDBJ whole genome shotgun (WGS) entry which is preliminary data.</text>
</comment>
<feature type="domain" description="Zinc finger C3HC4 RING-type" evidence="5">
    <location>
        <begin position="101"/>
        <end position="133"/>
    </location>
</feature>
<feature type="region of interest" description="Disordered" evidence="4">
    <location>
        <begin position="150"/>
        <end position="169"/>
    </location>
</feature>
<gene>
    <name evidence="6" type="ORF">Cgig2_011168</name>
</gene>
<proteinExistence type="predicted"/>
<evidence type="ECO:0000256" key="1">
    <source>
        <dbReference type="ARBA" id="ARBA00022723"/>
    </source>
</evidence>
<evidence type="ECO:0000313" key="6">
    <source>
        <dbReference type="EMBL" id="KAJ8422331.1"/>
    </source>
</evidence>
<sequence length="184" mass="21328">MLTQRVQFSYLDGIWIVDDFPRNSSTSQPSVQSLESWVLDELPINPSTSQPNPVELWISQQIERRHNSDFLQRIREQLMDLELQIKTKVFSNDNIMDADICPICQAGYEGIERMSTLRCGHEYHTDCIKSPTNVKTLLYRKKMRFLLQNQTNSKQGDQRDNTEHQGNAATIHIRTFPVSTSVNE</sequence>
<name>A0A9Q1JJB4_9CARY</name>
<dbReference type="Proteomes" id="UP001153076">
    <property type="component" value="Unassembled WGS sequence"/>
</dbReference>
<dbReference type="GO" id="GO:0008270">
    <property type="term" value="F:zinc ion binding"/>
    <property type="evidence" value="ECO:0007669"/>
    <property type="project" value="UniProtKB-KW"/>
</dbReference>
<dbReference type="InterPro" id="IPR018957">
    <property type="entry name" value="Znf_C3HC4_RING-type"/>
</dbReference>
<keyword evidence="3" id="KW-0862">Zinc</keyword>
<dbReference type="EMBL" id="JAKOGI010002294">
    <property type="protein sequence ID" value="KAJ8422331.1"/>
    <property type="molecule type" value="Genomic_DNA"/>
</dbReference>
<dbReference type="Gene3D" id="3.30.40.10">
    <property type="entry name" value="Zinc/RING finger domain, C3HC4 (zinc finger)"/>
    <property type="match status" value="1"/>
</dbReference>
<protein>
    <recommendedName>
        <fullName evidence="5">Zinc finger C3HC4 RING-type domain-containing protein</fullName>
    </recommendedName>
</protein>
<reference evidence="6" key="1">
    <citation type="submission" date="2022-04" db="EMBL/GenBank/DDBJ databases">
        <title>Carnegiea gigantea Genome sequencing and assembly v2.</title>
        <authorList>
            <person name="Copetti D."/>
            <person name="Sanderson M.J."/>
            <person name="Burquez A."/>
            <person name="Wojciechowski M.F."/>
        </authorList>
    </citation>
    <scope>NUCLEOTIDE SEQUENCE</scope>
    <source>
        <strain evidence="6">SGP5-SGP5p</strain>
        <tissue evidence="6">Aerial part</tissue>
    </source>
</reference>
<keyword evidence="1" id="KW-0479">Metal-binding</keyword>